<evidence type="ECO:0000256" key="4">
    <source>
        <dbReference type="ARBA" id="ARBA00022989"/>
    </source>
</evidence>
<keyword evidence="4" id="KW-1133">Transmembrane helix</keyword>
<protein>
    <recommendedName>
        <fullName evidence="8">Ancillary SecYEG translocon subunit</fullName>
    </recommendedName>
</protein>
<evidence type="ECO:0000256" key="6">
    <source>
        <dbReference type="ARBA" id="ARBA00023186"/>
    </source>
</evidence>
<dbReference type="Proteomes" id="UP001369082">
    <property type="component" value="Unassembled WGS sequence"/>
</dbReference>
<evidence type="ECO:0000256" key="8">
    <source>
        <dbReference type="ARBA" id="ARBA00024235"/>
    </source>
</evidence>
<proteinExistence type="inferred from homology"/>
<evidence type="ECO:0000259" key="9">
    <source>
        <dbReference type="Pfam" id="PF09976"/>
    </source>
</evidence>
<keyword evidence="6" id="KW-0143">Chaperone</keyword>
<evidence type="ECO:0000256" key="7">
    <source>
        <dbReference type="ARBA" id="ARBA00024197"/>
    </source>
</evidence>
<dbReference type="Pfam" id="PF09976">
    <property type="entry name" value="TPR_21"/>
    <property type="match status" value="1"/>
</dbReference>
<dbReference type="EMBL" id="JBAKAZ010000033">
    <property type="protein sequence ID" value="MEL0629885.1"/>
    <property type="molecule type" value="Genomic_DNA"/>
</dbReference>
<keyword evidence="3" id="KW-0812">Transmembrane</keyword>
<dbReference type="PANTHER" id="PTHR38035:SF1">
    <property type="entry name" value="ANCILLARY SECYEG TRANSLOCON SUBUNIT"/>
    <property type="match status" value="1"/>
</dbReference>
<evidence type="ECO:0000256" key="3">
    <source>
        <dbReference type="ARBA" id="ARBA00022692"/>
    </source>
</evidence>
<evidence type="ECO:0000256" key="2">
    <source>
        <dbReference type="ARBA" id="ARBA00022475"/>
    </source>
</evidence>
<keyword evidence="11" id="KW-1185">Reference proteome</keyword>
<keyword evidence="5" id="KW-0472">Membrane</keyword>
<evidence type="ECO:0000256" key="5">
    <source>
        <dbReference type="ARBA" id="ARBA00023136"/>
    </source>
</evidence>
<accession>A0ABU9GRE4</accession>
<dbReference type="InterPro" id="IPR018704">
    <property type="entry name" value="SecYEG/CpoB_TPR"/>
</dbReference>
<comment type="similarity">
    <text evidence="7">Belongs to the YfgM family.</text>
</comment>
<sequence>MVDIIEGYETEEQQVDAIKKWWSDNGTTLIIAAVVGLGGLWGWRYYGETVAVSQEQASAEFAVVLDKFNAQGEAHDSDDMKAFVAENEGNSYATLASLLLVKEAVTAKDYALAKTELDALVESNEYEPLMPVIELRLARVEAELGNYDTAISILDKIDEKAFAVKANQTKGDVYLKQGNTEAARDAYQAAADASEGRVDTFLQLQLDDLAVANADIAVAPKLDAAQ</sequence>
<dbReference type="RefSeq" id="WP_341598018.1">
    <property type="nucleotide sequence ID" value="NZ_JBAKAZ010000033.1"/>
</dbReference>
<dbReference type="InterPro" id="IPR011990">
    <property type="entry name" value="TPR-like_helical_dom_sf"/>
</dbReference>
<name>A0ABU9GRE4_9GAMM</name>
<evidence type="ECO:0000313" key="11">
    <source>
        <dbReference type="Proteomes" id="UP001369082"/>
    </source>
</evidence>
<dbReference type="SUPFAM" id="SSF48452">
    <property type="entry name" value="TPR-like"/>
    <property type="match status" value="1"/>
</dbReference>
<keyword evidence="2" id="KW-1003">Cell membrane</keyword>
<gene>
    <name evidence="10" type="ORF">V6256_09715</name>
</gene>
<dbReference type="InterPro" id="IPR026039">
    <property type="entry name" value="YfgM"/>
</dbReference>
<dbReference type="PANTHER" id="PTHR38035">
    <property type="entry name" value="UPF0070 PROTEIN YFGM"/>
    <property type="match status" value="1"/>
</dbReference>
<comment type="subcellular location">
    <subcellularLocation>
        <location evidence="1">Cell membrane</location>
        <topology evidence="1">Single-pass type II membrane protein</topology>
    </subcellularLocation>
</comment>
<organism evidence="10 11">
    <name type="scientific">Psychromonas aquatilis</name>
    <dbReference type="NCBI Taxonomy" id="2005072"/>
    <lineage>
        <taxon>Bacteria</taxon>
        <taxon>Pseudomonadati</taxon>
        <taxon>Pseudomonadota</taxon>
        <taxon>Gammaproteobacteria</taxon>
        <taxon>Alteromonadales</taxon>
        <taxon>Psychromonadaceae</taxon>
        <taxon>Psychromonas</taxon>
    </lineage>
</organism>
<evidence type="ECO:0000256" key="1">
    <source>
        <dbReference type="ARBA" id="ARBA00004401"/>
    </source>
</evidence>
<evidence type="ECO:0000313" key="10">
    <source>
        <dbReference type="EMBL" id="MEL0629885.1"/>
    </source>
</evidence>
<dbReference type="PIRSF" id="PIRSF006170">
    <property type="entry name" value="YfgM"/>
    <property type="match status" value="1"/>
</dbReference>
<feature type="domain" description="Ancillary SecYEG translocon subunit/Cell division coordinator CpoB TPR" evidence="9">
    <location>
        <begin position="19"/>
        <end position="210"/>
    </location>
</feature>
<reference evidence="10 11" key="1">
    <citation type="submission" date="2024-02" db="EMBL/GenBank/DDBJ databases">
        <title>Bacteria isolated from the canopy kelp, Nereocystis luetkeana.</title>
        <authorList>
            <person name="Pfister C.A."/>
            <person name="Younker I.T."/>
            <person name="Light S.H."/>
        </authorList>
    </citation>
    <scope>NUCLEOTIDE SEQUENCE [LARGE SCALE GENOMIC DNA]</scope>
    <source>
        <strain evidence="10 11">TI.1.05</strain>
    </source>
</reference>
<dbReference type="Gene3D" id="1.25.40.10">
    <property type="entry name" value="Tetratricopeptide repeat domain"/>
    <property type="match status" value="1"/>
</dbReference>
<comment type="caution">
    <text evidence="10">The sequence shown here is derived from an EMBL/GenBank/DDBJ whole genome shotgun (WGS) entry which is preliminary data.</text>
</comment>